<dbReference type="Proteomes" id="UP000483379">
    <property type="component" value="Unassembled WGS sequence"/>
</dbReference>
<evidence type="ECO:0000313" key="2">
    <source>
        <dbReference type="Proteomes" id="UP000483379"/>
    </source>
</evidence>
<comment type="caution">
    <text evidence="1">The sequence shown here is derived from an EMBL/GenBank/DDBJ whole genome shotgun (WGS) entry which is preliminary data.</text>
</comment>
<dbReference type="PANTHER" id="PTHR39337">
    <property type="entry name" value="BLR5642 PROTEIN"/>
    <property type="match status" value="1"/>
</dbReference>
<protein>
    <submittedName>
        <fullName evidence="1">DUF488 domain-containing protein</fullName>
    </submittedName>
</protein>
<name>A0A6M0K197_9GAMM</name>
<gene>
    <name evidence="1" type="ORF">G3446_16800</name>
</gene>
<sequence>MKLYTIGFTQKGAEQFFGLLLNNGVRRVLDVRLNNRSQLAGFAKRDDLRYFLRALGGIDYVELPSLAPTAEILGAYKKNGGDWATYERAFRALLEQRRVAETLDPAHFADACLLCSEHGPEHCHRRLVAEHLQRQWGGIEIRHLK</sequence>
<organism evidence="1 2">
    <name type="scientific">Thiorhodococcus minor</name>
    <dbReference type="NCBI Taxonomy" id="57489"/>
    <lineage>
        <taxon>Bacteria</taxon>
        <taxon>Pseudomonadati</taxon>
        <taxon>Pseudomonadota</taxon>
        <taxon>Gammaproteobacteria</taxon>
        <taxon>Chromatiales</taxon>
        <taxon>Chromatiaceae</taxon>
        <taxon>Thiorhodococcus</taxon>
    </lineage>
</organism>
<accession>A0A6M0K197</accession>
<reference evidence="1 2" key="1">
    <citation type="submission" date="2020-02" db="EMBL/GenBank/DDBJ databases">
        <title>Genome sequences of Thiorhodococcus mannitoliphagus and Thiorhodococcus minor, purple sulfur photosynthetic bacteria in the gammaproteobacterial family, Chromatiaceae.</title>
        <authorList>
            <person name="Aviles F.A."/>
            <person name="Meyer T.E."/>
            <person name="Kyndt J.A."/>
        </authorList>
    </citation>
    <scope>NUCLEOTIDE SEQUENCE [LARGE SCALE GENOMIC DNA]</scope>
    <source>
        <strain evidence="1 2">DSM 11518</strain>
    </source>
</reference>
<dbReference type="EMBL" id="JAAIJQ010000053">
    <property type="protein sequence ID" value="NEV63526.1"/>
    <property type="molecule type" value="Genomic_DNA"/>
</dbReference>
<dbReference type="AlphaFoldDB" id="A0A6M0K197"/>
<dbReference type="Pfam" id="PF04343">
    <property type="entry name" value="DUF488"/>
    <property type="match status" value="1"/>
</dbReference>
<dbReference type="RefSeq" id="WP_164453988.1">
    <property type="nucleotide sequence ID" value="NZ_JAAIJQ010000053.1"/>
</dbReference>
<proteinExistence type="predicted"/>
<evidence type="ECO:0000313" key="1">
    <source>
        <dbReference type="EMBL" id="NEV63526.1"/>
    </source>
</evidence>
<keyword evidence="2" id="KW-1185">Reference proteome</keyword>
<dbReference type="PANTHER" id="PTHR39337:SF1">
    <property type="entry name" value="BLR5642 PROTEIN"/>
    <property type="match status" value="1"/>
</dbReference>
<dbReference type="InterPro" id="IPR007438">
    <property type="entry name" value="DUF488"/>
</dbReference>